<sequence length="582" mass="65424">MLPGYTIVGKNTLEELFIGKDYVLQLISKRRGRLRAAKSAVELNGDELALVEQMSTEDRGLLFTYMGWQGDVELCEELDRRTAGLEAPLPDSLSLGTPYTKLGRRRAILPYVLRDKLRFCHSRNEYARLVNVIQRVDSPFIFGRKSFFRTQSRWLDLLDFDKLQKLKEPFINLSCPVMLPRLVDRRVEYPGLLYGLESLGRAFSGDLSWYEDTLCWVAPEMLQRYRRHLHPLHQSCNVVMAEKSTWPVEEYKAHLEDALLKGEDVQPFNALSISTFGSTDGGAPIASRIDTLLLSAFMPGAQLLGLRQADGYVLCRTSTKFLGRFKKDGSKGDGCSFSQVRGYVPLELMLEKLDAQRKQSRPFTGESVSMEPQELLRELAQHPSNWGSAKAILGEALLCQMLGGLRKSINVRTCHMIKSMGLSTSMQRVSIRLGQNMLLKDHPDNIQYLESLPEGLKIFDRDCRLSLEQVDNVVNYSATQLTPILARCDHPVQIDGVRTGLDGAELWASMAAASSGPFAWFPTESADLLILHAGIDKCVKSASRDAHWNALRRVFGPQALVPYFDRMPDSAITANMVDVVDI</sequence>
<comment type="caution">
    <text evidence="1">The sequence shown here is derived from an EMBL/GenBank/DDBJ whole genome shotgun (WGS) entry which is preliminary data.</text>
</comment>
<name>A0A7W7KF66_PSENT</name>
<organism evidence="1 2">
    <name type="scientific">Pseudomonas nitroreducens</name>
    <dbReference type="NCBI Taxonomy" id="46680"/>
    <lineage>
        <taxon>Bacteria</taxon>
        <taxon>Pseudomonadati</taxon>
        <taxon>Pseudomonadota</taxon>
        <taxon>Gammaproteobacteria</taxon>
        <taxon>Pseudomonadales</taxon>
        <taxon>Pseudomonadaceae</taxon>
        <taxon>Pseudomonas</taxon>
    </lineage>
</organism>
<proteinExistence type="predicted"/>
<accession>A0A7W7KF66</accession>
<dbReference type="Proteomes" id="UP000566995">
    <property type="component" value="Unassembled WGS sequence"/>
</dbReference>
<evidence type="ECO:0000313" key="2">
    <source>
        <dbReference type="Proteomes" id="UP000566995"/>
    </source>
</evidence>
<dbReference type="AlphaFoldDB" id="A0A7W7KF66"/>
<protein>
    <submittedName>
        <fullName evidence="1">Uncharacterized protein</fullName>
    </submittedName>
</protein>
<dbReference type="EMBL" id="JACHLI010000001">
    <property type="protein sequence ID" value="MBB4861674.1"/>
    <property type="molecule type" value="Genomic_DNA"/>
</dbReference>
<evidence type="ECO:0000313" key="1">
    <source>
        <dbReference type="EMBL" id="MBB4861674.1"/>
    </source>
</evidence>
<reference evidence="1 2" key="1">
    <citation type="submission" date="2020-08" db="EMBL/GenBank/DDBJ databases">
        <title>Functional genomics of gut bacteria from endangered species of beetles.</title>
        <authorList>
            <person name="Carlos-Shanley C."/>
        </authorList>
    </citation>
    <scope>NUCLEOTIDE SEQUENCE [LARGE SCALE GENOMIC DNA]</scope>
    <source>
        <strain evidence="1 2">S00179</strain>
    </source>
</reference>
<gene>
    <name evidence="1" type="ORF">HNP46_000485</name>
</gene>
<dbReference type="RefSeq" id="WP_184585924.1">
    <property type="nucleotide sequence ID" value="NZ_JACHLI010000001.1"/>
</dbReference>